<dbReference type="Gene3D" id="1.10.287.470">
    <property type="entry name" value="Helix hairpin bin"/>
    <property type="match status" value="1"/>
</dbReference>
<evidence type="ECO:0000259" key="5">
    <source>
        <dbReference type="Pfam" id="PF25917"/>
    </source>
</evidence>
<dbReference type="SUPFAM" id="SSF111369">
    <property type="entry name" value="HlyD-like secretion proteins"/>
    <property type="match status" value="1"/>
</dbReference>
<dbReference type="Gene3D" id="2.40.30.170">
    <property type="match status" value="1"/>
</dbReference>
<dbReference type="PROSITE" id="PS51257">
    <property type="entry name" value="PROKAR_LIPOPROTEIN"/>
    <property type="match status" value="1"/>
</dbReference>
<feature type="chain" id="PRO_5045911610" evidence="4">
    <location>
        <begin position="21"/>
        <end position="377"/>
    </location>
</feature>
<accession>A0ABP9BET8</accession>
<keyword evidence="4" id="KW-0732">Signal</keyword>
<feature type="region of interest" description="Disordered" evidence="3">
    <location>
        <begin position="358"/>
        <end position="377"/>
    </location>
</feature>
<dbReference type="Gene3D" id="2.40.420.20">
    <property type="match status" value="1"/>
</dbReference>
<gene>
    <name evidence="8" type="ORF">GCM10023307_20300</name>
</gene>
<name>A0ABP9BET8_9GAMM</name>
<feature type="domain" description="CusB-like beta-barrel" evidence="6">
    <location>
        <begin position="205"/>
        <end position="280"/>
    </location>
</feature>
<dbReference type="PANTHER" id="PTHR30469">
    <property type="entry name" value="MULTIDRUG RESISTANCE PROTEIN MDTA"/>
    <property type="match status" value="1"/>
</dbReference>
<organism evidence="8 9">
    <name type="scientific">Lysobacter hankyongensis</name>
    <dbReference type="NCBI Taxonomy" id="1176535"/>
    <lineage>
        <taxon>Bacteria</taxon>
        <taxon>Pseudomonadati</taxon>
        <taxon>Pseudomonadota</taxon>
        <taxon>Gammaproteobacteria</taxon>
        <taxon>Lysobacterales</taxon>
        <taxon>Lysobacteraceae</taxon>
        <taxon>Lysobacter</taxon>
    </lineage>
</organism>
<dbReference type="Pfam" id="PF25917">
    <property type="entry name" value="BSH_RND"/>
    <property type="match status" value="1"/>
</dbReference>
<feature type="coiled-coil region" evidence="2">
    <location>
        <begin position="114"/>
        <end position="165"/>
    </location>
</feature>
<dbReference type="Pfam" id="PF25954">
    <property type="entry name" value="Beta-barrel_RND_2"/>
    <property type="match status" value="1"/>
</dbReference>
<feature type="domain" description="YknX-like C-terminal permuted SH3-like" evidence="7">
    <location>
        <begin position="286"/>
        <end position="352"/>
    </location>
</feature>
<evidence type="ECO:0000259" key="6">
    <source>
        <dbReference type="Pfam" id="PF25954"/>
    </source>
</evidence>
<dbReference type="InterPro" id="IPR058625">
    <property type="entry name" value="MdtA-like_BSH"/>
</dbReference>
<dbReference type="PANTHER" id="PTHR30469:SF16">
    <property type="entry name" value="HAE1 FAMILY EFFLUX PUMP MFP COMPONENT"/>
    <property type="match status" value="1"/>
</dbReference>
<dbReference type="Gene3D" id="2.40.50.100">
    <property type="match status" value="1"/>
</dbReference>
<dbReference type="InterPro" id="IPR006143">
    <property type="entry name" value="RND_pump_MFP"/>
</dbReference>
<evidence type="ECO:0000256" key="2">
    <source>
        <dbReference type="SAM" id="Coils"/>
    </source>
</evidence>
<evidence type="ECO:0000256" key="3">
    <source>
        <dbReference type="SAM" id="MobiDB-lite"/>
    </source>
</evidence>
<evidence type="ECO:0000313" key="8">
    <source>
        <dbReference type="EMBL" id="GAA4794608.1"/>
    </source>
</evidence>
<dbReference type="InterPro" id="IPR058637">
    <property type="entry name" value="YknX-like_C"/>
</dbReference>
<evidence type="ECO:0000259" key="7">
    <source>
        <dbReference type="Pfam" id="PF25989"/>
    </source>
</evidence>
<feature type="region of interest" description="Disordered" evidence="3">
    <location>
        <begin position="24"/>
        <end position="48"/>
    </location>
</feature>
<feature type="compositionally biased region" description="Gly residues" evidence="3">
    <location>
        <begin position="30"/>
        <end position="42"/>
    </location>
</feature>
<dbReference type="NCBIfam" id="TIGR01730">
    <property type="entry name" value="RND_mfp"/>
    <property type="match status" value="1"/>
</dbReference>
<evidence type="ECO:0000256" key="1">
    <source>
        <dbReference type="ARBA" id="ARBA00009477"/>
    </source>
</evidence>
<dbReference type="Pfam" id="PF25989">
    <property type="entry name" value="YknX_C"/>
    <property type="match status" value="1"/>
</dbReference>
<feature type="domain" description="Multidrug resistance protein MdtA-like barrel-sandwich hybrid" evidence="5">
    <location>
        <begin position="74"/>
        <end position="194"/>
    </location>
</feature>
<protein>
    <submittedName>
        <fullName evidence="8">Efflux RND transporter periplasmic adaptor subunit</fullName>
    </submittedName>
</protein>
<keyword evidence="2" id="KW-0175">Coiled coil</keyword>
<evidence type="ECO:0000313" key="9">
    <source>
        <dbReference type="Proteomes" id="UP001499959"/>
    </source>
</evidence>
<comment type="similarity">
    <text evidence="1">Belongs to the membrane fusion protein (MFP) (TC 8.A.1) family.</text>
</comment>
<sequence>MAFRIPLRTPVLLASMLALAACGGDKASSGGPGGGPGGGQGGADRPVPVTTARLQPESFAERISAIGTVKARESVTITAKVSELVQQVHFDSGDEVRAGAPLITLSDRQQQAALAEAQASADEAERLYRRQSELAAQQLIARSQLDNQRATRDAAKARVAQIRAQLADRVIRAPFSGVLGLRQVSTGALVTPGVAIATLDDLARVYVDFPLPEAQLSMAAPGRVIRGTAAAWPQREFTGAIAIIDARIDPATRAVMVRADLPNPERLLRPGMLVNVELPGATREALLVPEIAVVQVGRESFLYRVKDDGSVEQVDVVIGARSGGKAEVVEGAKAGDRIVVDGTGKLRPGAKIVEAAAPAAAAGGDAKPQAPAAAPGG</sequence>
<dbReference type="InterPro" id="IPR058792">
    <property type="entry name" value="Beta-barrel_RND_2"/>
</dbReference>
<evidence type="ECO:0000256" key="4">
    <source>
        <dbReference type="SAM" id="SignalP"/>
    </source>
</evidence>
<keyword evidence="9" id="KW-1185">Reference proteome</keyword>
<proteinExistence type="inferred from homology"/>
<comment type="caution">
    <text evidence="8">The sequence shown here is derived from an EMBL/GenBank/DDBJ whole genome shotgun (WGS) entry which is preliminary data.</text>
</comment>
<dbReference type="Proteomes" id="UP001499959">
    <property type="component" value="Unassembled WGS sequence"/>
</dbReference>
<dbReference type="EMBL" id="BAABJE010000010">
    <property type="protein sequence ID" value="GAA4794608.1"/>
    <property type="molecule type" value="Genomic_DNA"/>
</dbReference>
<reference evidence="9" key="1">
    <citation type="journal article" date="2019" name="Int. J. Syst. Evol. Microbiol.">
        <title>The Global Catalogue of Microorganisms (GCM) 10K type strain sequencing project: providing services to taxonomists for standard genome sequencing and annotation.</title>
        <authorList>
            <consortium name="The Broad Institute Genomics Platform"/>
            <consortium name="The Broad Institute Genome Sequencing Center for Infectious Disease"/>
            <person name="Wu L."/>
            <person name="Ma J."/>
        </authorList>
    </citation>
    <scope>NUCLEOTIDE SEQUENCE [LARGE SCALE GENOMIC DNA]</scope>
    <source>
        <strain evidence="9">JCM 18204</strain>
    </source>
</reference>
<feature type="signal peptide" evidence="4">
    <location>
        <begin position="1"/>
        <end position="20"/>
    </location>
</feature>